<feature type="compositionally biased region" description="Basic and acidic residues" evidence="1">
    <location>
        <begin position="158"/>
        <end position="173"/>
    </location>
</feature>
<dbReference type="OMA" id="TWPPCLV"/>
<dbReference type="VEuPathDB" id="FungiDB:HMPREF1120_04437"/>
<feature type="region of interest" description="Disordered" evidence="1">
    <location>
        <begin position="155"/>
        <end position="187"/>
    </location>
</feature>
<evidence type="ECO:0000313" key="2">
    <source>
        <dbReference type="EMBL" id="EHY56355.1"/>
    </source>
</evidence>
<keyword evidence="3" id="KW-1185">Reference proteome</keyword>
<protein>
    <submittedName>
        <fullName evidence="2">Uncharacterized protein</fullName>
    </submittedName>
</protein>
<organism evidence="2 3">
    <name type="scientific">Exophiala dermatitidis (strain ATCC 34100 / CBS 525.76 / NIH/UT8656)</name>
    <name type="common">Black yeast</name>
    <name type="synonym">Wangiella dermatitidis</name>
    <dbReference type="NCBI Taxonomy" id="858893"/>
    <lineage>
        <taxon>Eukaryota</taxon>
        <taxon>Fungi</taxon>
        <taxon>Dikarya</taxon>
        <taxon>Ascomycota</taxon>
        <taxon>Pezizomycotina</taxon>
        <taxon>Eurotiomycetes</taxon>
        <taxon>Chaetothyriomycetidae</taxon>
        <taxon>Chaetothyriales</taxon>
        <taxon>Herpotrichiellaceae</taxon>
        <taxon>Exophiala</taxon>
    </lineage>
</organism>
<dbReference type="EMBL" id="JH226133">
    <property type="protein sequence ID" value="EHY56355.1"/>
    <property type="molecule type" value="Genomic_DNA"/>
</dbReference>
<accession>H6C072</accession>
<dbReference type="HOGENOM" id="CLU_1310128_0_0_1"/>
<proteinExistence type="predicted"/>
<name>H6C072_EXODN</name>
<evidence type="ECO:0000256" key="1">
    <source>
        <dbReference type="SAM" id="MobiDB-lite"/>
    </source>
</evidence>
<sequence>MELSMATTSRQRSRDWESCVGQRAREASWIWVELTARDEVFKETVAEWLSERRWNRLKPKHSACLIVGMLLCQDVTVARSEEDARTTEAGGGIPLGTVAQTMAAAHGVGLATQGVEDVSGQVSCQDANRAYFAASGQGTKIFALDLRLTTSQKGNLKLTDRSPRAPSDRRLGPDDDEDEVDPESLSLGELDDADWASILDDEYLGRFDVG</sequence>
<evidence type="ECO:0000313" key="3">
    <source>
        <dbReference type="Proteomes" id="UP000007304"/>
    </source>
</evidence>
<dbReference type="AlphaFoldDB" id="H6C072"/>
<dbReference type="InParanoid" id="H6C072"/>
<gene>
    <name evidence="2" type="ORF">HMPREF1120_04437</name>
</gene>
<dbReference type="Proteomes" id="UP000007304">
    <property type="component" value="Unassembled WGS sequence"/>
</dbReference>
<reference evidence="2" key="1">
    <citation type="submission" date="2011-07" db="EMBL/GenBank/DDBJ databases">
        <title>The Genome Sequence of Exophiala (Wangiella) dermatitidis NIH/UT8656.</title>
        <authorList>
            <consortium name="The Broad Institute Genome Sequencing Platform"/>
            <person name="Cuomo C."/>
            <person name="Wang Z."/>
            <person name="Hunicke-Smith S."/>
            <person name="Szanislo P.J."/>
            <person name="Earl A."/>
            <person name="Young S.K."/>
            <person name="Zeng Q."/>
            <person name="Gargeya S."/>
            <person name="Fitzgerald M."/>
            <person name="Haas B."/>
            <person name="Abouelleil A."/>
            <person name="Alvarado L."/>
            <person name="Arachchi H.M."/>
            <person name="Berlin A."/>
            <person name="Brown A."/>
            <person name="Chapman S.B."/>
            <person name="Chen Z."/>
            <person name="Dunbar C."/>
            <person name="Freedman E."/>
            <person name="Gearin G."/>
            <person name="Gellesch M."/>
            <person name="Goldberg J."/>
            <person name="Griggs A."/>
            <person name="Gujja S."/>
            <person name="Heiman D."/>
            <person name="Howarth C."/>
            <person name="Larson L."/>
            <person name="Lui A."/>
            <person name="MacDonald P.J.P."/>
            <person name="Montmayeur A."/>
            <person name="Murphy C."/>
            <person name="Neiman D."/>
            <person name="Pearson M."/>
            <person name="Priest M."/>
            <person name="Roberts A."/>
            <person name="Saif S."/>
            <person name="Shea T."/>
            <person name="Shenoy N."/>
            <person name="Sisk P."/>
            <person name="Stolte C."/>
            <person name="Sykes S."/>
            <person name="Wortman J."/>
            <person name="Nusbaum C."/>
            <person name="Birren B."/>
        </authorList>
    </citation>
    <scope>NUCLEOTIDE SEQUENCE</scope>
    <source>
        <strain evidence="2">NIH/UT8656</strain>
    </source>
</reference>
<dbReference type="RefSeq" id="XP_009156816.1">
    <property type="nucleotide sequence ID" value="XM_009158568.1"/>
</dbReference>
<dbReference type="GeneID" id="20309076"/>